<protein>
    <submittedName>
        <fullName evidence="1">Uncharacterized protein</fullName>
    </submittedName>
</protein>
<sequence>MKTGEKWTDKLSEEELFKICLEGKKPVENKYRLVIIGGLPVGEKHNNVAAWAAALKVKESEVPLIKDIGGNKLFLTRIDVIERVVAQINKMSEEASILSSTDGLRAFMSLNYKDIVNNLVNIQKSWKNFVPLQKSIKVILKELRSLNTVKIKKVALDDEAIEEFRGQYDP</sequence>
<comment type="caution">
    <text evidence="1">The sequence shown here is derived from an EMBL/GenBank/DDBJ whole genome shotgun (WGS) entry which is preliminary data.</text>
</comment>
<dbReference type="HOGENOM" id="CLU_1571111_0_0_1"/>
<proteinExistence type="predicted"/>
<organism evidence="1 2">
    <name type="scientific">Vairimorpha ceranae (strain BRL01)</name>
    <name type="common">Microsporidian parasite</name>
    <name type="synonym">Nosema ceranae</name>
    <dbReference type="NCBI Taxonomy" id="578460"/>
    <lineage>
        <taxon>Eukaryota</taxon>
        <taxon>Fungi</taxon>
        <taxon>Fungi incertae sedis</taxon>
        <taxon>Microsporidia</taxon>
        <taxon>Nosematidae</taxon>
        <taxon>Vairimorpha</taxon>
    </lineage>
</organism>
<evidence type="ECO:0000313" key="2">
    <source>
        <dbReference type="Proteomes" id="UP000009082"/>
    </source>
</evidence>
<accession>C4VC36</accession>
<gene>
    <name evidence="1" type="ORF">NCER_102488</name>
</gene>
<name>C4VC36_VAIC1</name>
<dbReference type="InParanoid" id="C4VC36"/>
<dbReference type="EMBL" id="ACOL01001855">
    <property type="protein sequence ID" value="EEQ81216.1"/>
    <property type="molecule type" value="Genomic_DNA"/>
</dbReference>
<reference evidence="1 2" key="1">
    <citation type="journal article" date="2009" name="PLoS Pathog.">
        <title>Genomic analyses of the microsporidian Nosema ceranae, an emergent pathogen of honey bees.</title>
        <authorList>
            <person name="Cornman R.S."/>
            <person name="Chen Y.P."/>
            <person name="Schatz M.C."/>
            <person name="Street C."/>
            <person name="Zhao Y."/>
            <person name="Desany B."/>
            <person name="Egholm M."/>
            <person name="Hutchison S."/>
            <person name="Pettis J.S."/>
            <person name="Lipkin W.I."/>
            <person name="Evans J.D."/>
        </authorList>
    </citation>
    <scope>NUCLEOTIDE SEQUENCE [LARGE SCALE GENOMIC DNA]</scope>
    <source>
        <strain evidence="1 2">BRL01</strain>
    </source>
</reference>
<dbReference type="AlphaFoldDB" id="C4VC36"/>
<dbReference type="KEGG" id="nce:NCER_102488"/>
<dbReference type="Proteomes" id="UP000009082">
    <property type="component" value="Unassembled WGS sequence"/>
</dbReference>
<evidence type="ECO:0000313" key="1">
    <source>
        <dbReference type="EMBL" id="EEQ81216.1"/>
    </source>
</evidence>
<dbReference type="VEuPathDB" id="MicrosporidiaDB:NCER_102488"/>